<dbReference type="AlphaFoldDB" id="A0A9P5LIP3"/>
<feature type="compositionally biased region" description="Polar residues" evidence="1">
    <location>
        <begin position="335"/>
        <end position="356"/>
    </location>
</feature>
<evidence type="ECO:0000313" key="3">
    <source>
        <dbReference type="EMBL" id="KAF7552784.1"/>
    </source>
</evidence>
<evidence type="ECO:0000256" key="1">
    <source>
        <dbReference type="SAM" id="MobiDB-lite"/>
    </source>
</evidence>
<feature type="transmembrane region" description="Helical" evidence="2">
    <location>
        <begin position="172"/>
        <end position="191"/>
    </location>
</feature>
<keyword evidence="2" id="KW-0812">Transmembrane</keyword>
<protein>
    <submittedName>
        <fullName evidence="3">Uncharacterized protein</fullName>
    </submittedName>
</protein>
<comment type="caution">
    <text evidence="3">The sequence shown here is derived from an EMBL/GenBank/DDBJ whole genome shotgun (WGS) entry which is preliminary data.</text>
</comment>
<dbReference type="OrthoDB" id="5366332at2759"/>
<reference evidence="3" key="1">
    <citation type="submission" date="2020-03" db="EMBL/GenBank/DDBJ databases">
        <title>Draft Genome Sequence of Cylindrodendrum hubeiense.</title>
        <authorList>
            <person name="Buettner E."/>
            <person name="Kellner H."/>
        </authorList>
    </citation>
    <scope>NUCLEOTIDE SEQUENCE</scope>
    <source>
        <strain evidence="3">IHI 201604</strain>
    </source>
</reference>
<sequence length="498" mass="55218">MTPRPTAPSKTAQERQDALQAAPYPPRCSFTAQSPRPQRQRDRHRATHDPGPEAVALSSRPCYCPVAPSGTIPAPASTWPTGLQWARGCCDAAAALLSLPTTTSATGVPPPQSRHNKKPADRNFNPARRFVSPATPSRLTAFADNLLTWLAGTGNCYLWFGECFVFNLVSNLALNLVVNFVFVLVLVPVLFSHLHRKPQPQDTSQTHPSQRGPALVECPRHGGTLFEPASPPRPPVTYDSKSLQHLEHLQLELQRQQREAIAMRDRRPSTAAKMQRQDSGYESTTPPRRASTSNSRPSETSHPSVARRSSNGSSNGGGGVTSRFRNRPSLRRAAQSHQSARNSNQSLHPVRSNGSAQPGGFFHFPSPDPVQLAEPIQLADSSPDARVAPTPAPTPPPQTTHYWTSDRTRRLEYAAIDAATRGVKGWVMKHLIPDCFVPKSSNRHVPFDDESGSVRRYRLDLEEEVEKVAHDKRFRRRRGWRFWRRRKAVDPATPITPL</sequence>
<feature type="region of interest" description="Disordered" evidence="1">
    <location>
        <begin position="381"/>
        <end position="401"/>
    </location>
</feature>
<feature type="region of interest" description="Disordered" evidence="1">
    <location>
        <begin position="101"/>
        <end position="130"/>
    </location>
</feature>
<dbReference type="Proteomes" id="UP000722485">
    <property type="component" value="Unassembled WGS sequence"/>
</dbReference>
<evidence type="ECO:0000256" key="2">
    <source>
        <dbReference type="SAM" id="Phobius"/>
    </source>
</evidence>
<keyword evidence="2" id="KW-0472">Membrane</keyword>
<proteinExistence type="predicted"/>
<feature type="region of interest" description="Disordered" evidence="1">
    <location>
        <begin position="259"/>
        <end position="369"/>
    </location>
</feature>
<dbReference type="EMBL" id="JAANBB010000055">
    <property type="protein sequence ID" value="KAF7552784.1"/>
    <property type="molecule type" value="Genomic_DNA"/>
</dbReference>
<name>A0A9P5LIP3_9HYPO</name>
<feature type="compositionally biased region" description="Polar residues" evidence="1">
    <location>
        <begin position="200"/>
        <end position="209"/>
    </location>
</feature>
<feature type="compositionally biased region" description="Basic and acidic residues" evidence="1">
    <location>
        <begin position="259"/>
        <end position="268"/>
    </location>
</feature>
<organism evidence="3 4">
    <name type="scientific">Cylindrodendrum hubeiense</name>
    <dbReference type="NCBI Taxonomy" id="595255"/>
    <lineage>
        <taxon>Eukaryota</taxon>
        <taxon>Fungi</taxon>
        <taxon>Dikarya</taxon>
        <taxon>Ascomycota</taxon>
        <taxon>Pezizomycotina</taxon>
        <taxon>Sordariomycetes</taxon>
        <taxon>Hypocreomycetidae</taxon>
        <taxon>Hypocreales</taxon>
        <taxon>Nectriaceae</taxon>
        <taxon>Cylindrodendrum</taxon>
    </lineage>
</organism>
<keyword evidence="4" id="KW-1185">Reference proteome</keyword>
<feature type="transmembrane region" description="Helical" evidence="2">
    <location>
        <begin position="139"/>
        <end position="160"/>
    </location>
</feature>
<feature type="region of interest" description="Disordered" evidence="1">
    <location>
        <begin position="1"/>
        <end position="57"/>
    </location>
</feature>
<evidence type="ECO:0000313" key="4">
    <source>
        <dbReference type="Proteomes" id="UP000722485"/>
    </source>
</evidence>
<feature type="compositionally biased region" description="Polar residues" evidence="1">
    <location>
        <begin position="277"/>
        <end position="303"/>
    </location>
</feature>
<feature type="region of interest" description="Disordered" evidence="1">
    <location>
        <begin position="197"/>
        <end position="239"/>
    </location>
</feature>
<keyword evidence="2" id="KW-1133">Transmembrane helix</keyword>
<gene>
    <name evidence="3" type="ORF">G7Z17_g4084</name>
</gene>
<accession>A0A9P5LIP3</accession>